<dbReference type="Pfam" id="PF01585">
    <property type="entry name" value="G-patch"/>
    <property type="match status" value="1"/>
</dbReference>
<feature type="transmembrane region" description="Helical" evidence="2">
    <location>
        <begin position="229"/>
        <end position="250"/>
    </location>
</feature>
<feature type="region of interest" description="Disordered" evidence="1">
    <location>
        <begin position="115"/>
        <end position="135"/>
    </location>
</feature>
<dbReference type="GO" id="GO:0010521">
    <property type="term" value="F:telomerase inhibitor activity"/>
    <property type="evidence" value="ECO:0007669"/>
    <property type="project" value="TreeGrafter"/>
</dbReference>
<evidence type="ECO:0000259" key="3">
    <source>
        <dbReference type="PROSITE" id="PS50174"/>
    </source>
</evidence>
<proteinExistence type="predicted"/>
<dbReference type="PROSITE" id="PS50174">
    <property type="entry name" value="G_PATCH"/>
    <property type="match status" value="1"/>
</dbReference>
<evidence type="ECO:0000313" key="4">
    <source>
        <dbReference type="EMBL" id="CAE1306163.1"/>
    </source>
</evidence>
<keyword evidence="2" id="KW-0812">Transmembrane</keyword>
<reference evidence="4" key="1">
    <citation type="submission" date="2021-01" db="EMBL/GenBank/DDBJ databases">
        <authorList>
            <person name="Li R."/>
            <person name="Bekaert M."/>
        </authorList>
    </citation>
    <scope>NUCLEOTIDE SEQUENCE</scope>
    <source>
        <strain evidence="4">Farmed</strain>
    </source>
</reference>
<organism evidence="4 5">
    <name type="scientific">Acanthosepion pharaonis</name>
    <name type="common">Pharaoh cuttlefish</name>
    <name type="synonym">Sepia pharaonis</name>
    <dbReference type="NCBI Taxonomy" id="158019"/>
    <lineage>
        <taxon>Eukaryota</taxon>
        <taxon>Metazoa</taxon>
        <taxon>Spiralia</taxon>
        <taxon>Lophotrochozoa</taxon>
        <taxon>Mollusca</taxon>
        <taxon>Cephalopoda</taxon>
        <taxon>Coleoidea</taxon>
        <taxon>Decapodiformes</taxon>
        <taxon>Sepiida</taxon>
        <taxon>Sepiina</taxon>
        <taxon>Sepiidae</taxon>
        <taxon>Acanthosepion</taxon>
    </lineage>
</organism>
<evidence type="ECO:0000256" key="1">
    <source>
        <dbReference type="SAM" id="MobiDB-lite"/>
    </source>
</evidence>
<sequence>MSMLAESRKKVKYSTNPRGTNWSKDEDKFGQKLMEKFGWQKGKGLGANEDGRVEHVKASAKNDTKGFGFKKTNNDNWICHQDDFNSLLKNLNASHGRPDQENDEKVISLEEKSKAAKKRVHYHKQTKGKDLSQQSTEDLDCIFGRKKSKIPQEKKEVLPNVEETKDAPDENTHGIQTIQSSQSVQEYFAMKLSQMKAKKRESLLAEVSQKEKVEAEPAKVPAPEETYTYMFLSFLSMYLILFPNSISIYLSNSVP</sequence>
<name>A0A812DTS2_ACAPH</name>
<evidence type="ECO:0000256" key="2">
    <source>
        <dbReference type="SAM" id="Phobius"/>
    </source>
</evidence>
<dbReference type="InterPro" id="IPR000467">
    <property type="entry name" value="G_patch_dom"/>
</dbReference>
<feature type="compositionally biased region" description="Basic residues" evidence="1">
    <location>
        <begin position="115"/>
        <end position="126"/>
    </location>
</feature>
<keyword evidence="2" id="KW-1133">Transmembrane helix</keyword>
<evidence type="ECO:0000313" key="5">
    <source>
        <dbReference type="Proteomes" id="UP000597762"/>
    </source>
</evidence>
<keyword evidence="5" id="KW-1185">Reference proteome</keyword>
<feature type="region of interest" description="Disordered" evidence="1">
    <location>
        <begin position="1"/>
        <end position="26"/>
    </location>
</feature>
<feature type="domain" description="G-patch" evidence="3">
    <location>
        <begin position="26"/>
        <end position="72"/>
    </location>
</feature>
<dbReference type="AlphaFoldDB" id="A0A812DTS2"/>
<dbReference type="PANTHER" id="PTHR23149">
    <property type="entry name" value="G PATCH DOMAIN CONTAINING PROTEIN"/>
    <property type="match status" value="1"/>
</dbReference>
<comment type="caution">
    <text evidence="4">The sequence shown here is derived from an EMBL/GenBank/DDBJ whole genome shotgun (WGS) entry which is preliminary data.</text>
</comment>
<dbReference type="SMART" id="SM00443">
    <property type="entry name" value="G_patch"/>
    <property type="match status" value="1"/>
</dbReference>
<protein>
    <submittedName>
        <fullName evidence="4">PINX1</fullName>
    </submittedName>
</protein>
<feature type="compositionally biased region" description="Polar residues" evidence="1">
    <location>
        <begin position="13"/>
        <end position="22"/>
    </location>
</feature>
<dbReference type="EMBL" id="CAHIKZ030003999">
    <property type="protein sequence ID" value="CAE1306163.1"/>
    <property type="molecule type" value="Genomic_DNA"/>
</dbReference>
<accession>A0A812DTS2</accession>
<gene>
    <name evidence="4" type="ORF">SPHA_58464</name>
</gene>
<dbReference type="PANTHER" id="PTHR23149:SF27">
    <property type="entry name" value="PIN2_TERF1-INTERACTING TELOMERASE INHIBITOR 1"/>
    <property type="match status" value="1"/>
</dbReference>
<dbReference type="OrthoDB" id="408964at2759"/>
<dbReference type="InterPro" id="IPR050656">
    <property type="entry name" value="PINX1"/>
</dbReference>
<keyword evidence="2" id="KW-0472">Membrane</keyword>
<dbReference type="Proteomes" id="UP000597762">
    <property type="component" value="Unassembled WGS sequence"/>
</dbReference>
<dbReference type="GO" id="GO:0003676">
    <property type="term" value="F:nucleic acid binding"/>
    <property type="evidence" value="ECO:0007669"/>
    <property type="project" value="InterPro"/>
</dbReference>
<dbReference type="GO" id="GO:0005730">
    <property type="term" value="C:nucleolus"/>
    <property type="evidence" value="ECO:0007669"/>
    <property type="project" value="TreeGrafter"/>
</dbReference>